<reference evidence="1 2" key="1">
    <citation type="submission" date="2020-02" db="EMBL/GenBank/DDBJ databases">
        <authorList>
            <person name="Ferguson B K."/>
        </authorList>
    </citation>
    <scope>NUCLEOTIDE SEQUENCE [LARGE SCALE GENOMIC DNA]</scope>
</reference>
<evidence type="ECO:0000313" key="1">
    <source>
        <dbReference type="EMBL" id="CAB0040886.1"/>
    </source>
</evidence>
<dbReference type="AlphaFoldDB" id="A0A6H5IVJ7"/>
<organism evidence="1 2">
    <name type="scientific">Trichogramma brassicae</name>
    <dbReference type="NCBI Taxonomy" id="86971"/>
    <lineage>
        <taxon>Eukaryota</taxon>
        <taxon>Metazoa</taxon>
        <taxon>Ecdysozoa</taxon>
        <taxon>Arthropoda</taxon>
        <taxon>Hexapoda</taxon>
        <taxon>Insecta</taxon>
        <taxon>Pterygota</taxon>
        <taxon>Neoptera</taxon>
        <taxon>Endopterygota</taxon>
        <taxon>Hymenoptera</taxon>
        <taxon>Apocrita</taxon>
        <taxon>Proctotrupomorpha</taxon>
        <taxon>Chalcidoidea</taxon>
        <taxon>Trichogrammatidae</taxon>
        <taxon>Trichogramma</taxon>
    </lineage>
</organism>
<protein>
    <submittedName>
        <fullName evidence="1">Uncharacterized protein</fullName>
    </submittedName>
</protein>
<evidence type="ECO:0000313" key="2">
    <source>
        <dbReference type="Proteomes" id="UP000479190"/>
    </source>
</evidence>
<keyword evidence="2" id="KW-1185">Reference proteome</keyword>
<accession>A0A6H5IVJ7</accession>
<proteinExistence type="predicted"/>
<dbReference type="Proteomes" id="UP000479190">
    <property type="component" value="Unassembled WGS sequence"/>
</dbReference>
<name>A0A6H5IVJ7_9HYME</name>
<gene>
    <name evidence="1" type="ORF">TBRA_LOCUS12580</name>
</gene>
<dbReference type="EMBL" id="CADCXV010001065">
    <property type="protein sequence ID" value="CAB0040886.1"/>
    <property type="molecule type" value="Genomic_DNA"/>
</dbReference>
<sequence>MIENAGDAYGLVPQRAAASFVCVASARRPRRRRATPETCTRRAGKTAGVDASCLIQKNSWLELGHLSRIGLTGFPLSLYHVYRRALTLSRGQCVWTCTTIGVRLSALRKKCEDCQLRQVMRMNLYDDRCATFGITEKVRGLPGTASDAYELVRLSCEDCQLRQVMRMNCTTRRDDFRCARTASYGMEKTRGTTTVRGLPVRQVMRMNLYDDRCATFGITEKVRGLPVTAGDAYELVRRSCDDCQLRQVMRMNLCTTIGVRLSALRKKCEDCQLRQVMRMNLYDDRCVRLSALRKKVRGRQLRQVMRMNLYAETFAEKVRGLPVTASDAYELVRTTIGVRLSALRKKCEDCQLRQVMRMNSYDDRCATFFGITEKVRQLRQVMRMNSYDDRCATFGITEKCETASYGRVDGEEEVGGGGGGGGGGTLEAAARRGVICDTRRVHELVFKLRRARARADEICATIRRCCCAAAAAAYAYAAAAAAAAAATTAALPSHTTIIHANSLSAYSRVVCWCCRPSIGEIHRSATCRLACDSRCRWPRPLARGRCVMPGVAVVHFSPSRTSRDPLGVGQRPGRLTVAQLSRVLAPRTAGVSRPDCPTVEIFVNKVLGRVLSASRLVDRLASLGFYGPGAVAGCLAGR</sequence>